<gene>
    <name evidence="1" type="ORF">UFOVP247_170</name>
</gene>
<name>A0A6J7WX81_9CAUD</name>
<dbReference type="EMBL" id="LR798288">
    <property type="protein sequence ID" value="CAB5221458.1"/>
    <property type="molecule type" value="Genomic_DNA"/>
</dbReference>
<evidence type="ECO:0000313" key="1">
    <source>
        <dbReference type="EMBL" id="CAB5221458.1"/>
    </source>
</evidence>
<protein>
    <submittedName>
        <fullName evidence="1">Uncharacterized protein</fullName>
    </submittedName>
</protein>
<sequence length="117" mass="13267">MLIVGINPSSSKSVKPCITLKRLYRWADTLSIQFFSFVNCIGRPGAYTHKDVDYELLLTCVNGYDKVIALGGFPSKTLNRLGVEHFVLPHPSGLNRKLNDLEYEKRVLEECSDYLKT</sequence>
<proteinExistence type="predicted"/>
<accession>A0A6J7WX81</accession>
<organism evidence="1">
    <name type="scientific">uncultured Caudovirales phage</name>
    <dbReference type="NCBI Taxonomy" id="2100421"/>
    <lineage>
        <taxon>Viruses</taxon>
        <taxon>Duplodnaviria</taxon>
        <taxon>Heunggongvirae</taxon>
        <taxon>Uroviricota</taxon>
        <taxon>Caudoviricetes</taxon>
        <taxon>Peduoviridae</taxon>
        <taxon>Maltschvirus</taxon>
        <taxon>Maltschvirus maltsch</taxon>
    </lineage>
</organism>
<reference evidence="1" key="1">
    <citation type="submission" date="2020-05" db="EMBL/GenBank/DDBJ databases">
        <authorList>
            <person name="Chiriac C."/>
            <person name="Salcher M."/>
            <person name="Ghai R."/>
            <person name="Kavagutti S V."/>
        </authorList>
    </citation>
    <scope>NUCLEOTIDE SEQUENCE</scope>
</reference>